<evidence type="ECO:0000313" key="3">
    <source>
        <dbReference type="Proteomes" id="UP000233482"/>
    </source>
</evidence>
<organism evidence="2 3">
    <name type="scientific">Macrococcoides caseolyticum</name>
    <dbReference type="NCBI Taxonomy" id="69966"/>
    <lineage>
        <taxon>Bacteria</taxon>
        <taxon>Bacillati</taxon>
        <taxon>Bacillota</taxon>
        <taxon>Bacilli</taxon>
        <taxon>Bacillales</taxon>
        <taxon>Staphylococcaceae</taxon>
        <taxon>Macrococcoides</taxon>
    </lineage>
</organism>
<comment type="caution">
    <text evidence="2">The sequence shown here is derived from an EMBL/GenBank/DDBJ whole genome shotgun (WGS) entry which is preliminary data.</text>
</comment>
<gene>
    <name evidence="2" type="ORF">CW686_10365</name>
</gene>
<dbReference type="Gene3D" id="3.50.50.60">
    <property type="entry name" value="FAD/NAD(P)-binding domain"/>
    <property type="match status" value="2"/>
</dbReference>
<dbReference type="InterPro" id="IPR023753">
    <property type="entry name" value="FAD/NAD-binding_dom"/>
</dbReference>
<sequence length="397" mass="44927">MRRETMKKYQIVILGAGAGGLSSASRLLKSGIKDIAIIDHADQHAYQPAWPLVGSGEEKKTHTVKSMSRVIPKAIDHIQQRVTRIQPVERKVYLDNDDFIMYEYLVVALGIQLDFQEIEGLEATLGRNGVTTNYLYDYTDYTYELLKQTKTGNVIITKPKSVIKGGVAPENTLFTFDEFIRNQNDNKAHLIFKSGKDTLFPVEKYRRYMEEHLNNKHIEYQLNQELIKVDGDKKEATFKEWATGETYTLPFSMIVVTPPMSAPDVVKNSTLSDEQGWLDVNPFTLQHVRHQNVFGIGDCTNLPTIKMGAAVRKQMPVLVSNLLSQIKGKQLKAHYDGSTACPIATEYGQAFIAEFGYDMKPKESMPINQGKTNPLLYQVKKRGIPLMYWNALLKGKA</sequence>
<dbReference type="GO" id="GO:0070221">
    <property type="term" value="P:sulfide oxidation, using sulfide:quinone oxidoreductase"/>
    <property type="evidence" value="ECO:0007669"/>
    <property type="project" value="TreeGrafter"/>
</dbReference>
<dbReference type="PRINTS" id="PR00411">
    <property type="entry name" value="PNDRDTASEI"/>
</dbReference>
<dbReference type="InterPro" id="IPR015904">
    <property type="entry name" value="Sulphide_quinone_reductase"/>
</dbReference>
<dbReference type="PANTHER" id="PTHR10632">
    <property type="entry name" value="SULFIDE:QUINONE OXIDOREDUCTASE"/>
    <property type="match status" value="1"/>
</dbReference>
<dbReference type="GO" id="GO:0071949">
    <property type="term" value="F:FAD binding"/>
    <property type="evidence" value="ECO:0007669"/>
    <property type="project" value="TreeGrafter"/>
</dbReference>
<name>A0A855GM24_9STAP</name>
<evidence type="ECO:0000259" key="1">
    <source>
        <dbReference type="Pfam" id="PF07992"/>
    </source>
</evidence>
<dbReference type="EMBL" id="PIXC01000027">
    <property type="protein sequence ID" value="PKE25406.1"/>
    <property type="molecule type" value="Genomic_DNA"/>
</dbReference>
<dbReference type="AlphaFoldDB" id="A0A855GM24"/>
<protein>
    <submittedName>
        <fullName evidence="2">Pyridine nucleotide-disulfide oxidoreductase</fullName>
    </submittedName>
</protein>
<dbReference type="Proteomes" id="UP000233482">
    <property type="component" value="Unassembled WGS sequence"/>
</dbReference>
<feature type="domain" description="FAD/NAD(P)-binding" evidence="1">
    <location>
        <begin position="9"/>
        <end position="126"/>
    </location>
</feature>
<accession>A0A855GM24</accession>
<proteinExistence type="predicted"/>
<dbReference type="InterPro" id="IPR036188">
    <property type="entry name" value="FAD/NAD-bd_sf"/>
</dbReference>
<dbReference type="SUPFAM" id="SSF51905">
    <property type="entry name" value="FAD/NAD(P)-binding domain"/>
    <property type="match status" value="1"/>
</dbReference>
<reference evidence="2 3" key="1">
    <citation type="submission" date="2017-12" db="EMBL/GenBank/DDBJ databases">
        <title>Genomics of Macrococcus caseolyticus.</title>
        <authorList>
            <person name="MacFadyen A.C."/>
            <person name="Paterson G.K."/>
        </authorList>
    </citation>
    <scope>NUCLEOTIDE SEQUENCE [LARGE SCALE GENOMIC DNA]</scope>
    <source>
        <strain evidence="2 3">5788_EF188</strain>
    </source>
</reference>
<dbReference type="PANTHER" id="PTHR10632:SF2">
    <property type="entry name" value="SULFIDE:QUINONE OXIDOREDUCTASE, MITOCHONDRIAL"/>
    <property type="match status" value="1"/>
</dbReference>
<dbReference type="Pfam" id="PF07992">
    <property type="entry name" value="Pyr_redox_2"/>
    <property type="match status" value="1"/>
</dbReference>
<dbReference type="GO" id="GO:0070224">
    <property type="term" value="F:sulfide:quinone oxidoreductase activity"/>
    <property type="evidence" value="ECO:0007669"/>
    <property type="project" value="TreeGrafter"/>
</dbReference>
<evidence type="ECO:0000313" key="2">
    <source>
        <dbReference type="EMBL" id="PKE25406.1"/>
    </source>
</evidence>